<dbReference type="Proteomes" id="UP000225984">
    <property type="component" value="Segment"/>
</dbReference>
<dbReference type="GeneID" id="63209636"/>
<dbReference type="EMBL" id="MF324910">
    <property type="protein sequence ID" value="ASW31538.1"/>
    <property type="molecule type" value="Genomic_DNA"/>
</dbReference>
<reference evidence="1 2" key="1">
    <citation type="submission" date="2017-06" db="EMBL/GenBank/DDBJ databases">
        <authorList>
            <person name="Apiz-Saab J."/>
            <person name="Gonzalez-Montes K.M."/>
            <person name="Diaz-Perez J."/>
            <person name="Fuentes-Cruz G.A."/>
            <person name="Fuster-Rivera J.M."/>
            <person name="Gonzalez-Espada L.V."/>
            <person name="Gonzalez-Perez P.D."/>
            <person name="Hernandez-Morales C.S."/>
            <person name="Hernandez-Rivera R."/>
            <person name="Herrera-DelValle R.J."/>
            <person name="Jaramillo-Criado J.A."/>
            <person name="Lama-Diaz J.M."/>
            <person name="Llavona-Feo P.M."/>
            <person name="Medina-Barreto M.A."/>
            <person name="Melendez-Ortiz M.Y."/>
            <person name="Melendez-Rivera C.M."/>
            <person name="Mercado-Andino A.K."/>
            <person name="Mercado-Delgado A.J."/>
            <person name="Ortiz-DeArmas J.I."/>
            <person name="Ortiz-Ortiz C.P."/>
            <person name="Quesada-Gordillo A.M."/>
            <person name="Fernandez-Martinez M."/>
            <person name="Vazquez E."/>
            <person name="Rubin M.R."/>
            <person name="Stoner T.H."/>
            <person name="Garlena R.A."/>
            <person name="Russell D.A."/>
            <person name="Pope W.H."/>
            <person name="Jacobs-Sera D."/>
            <person name="Hatfull G.F."/>
        </authorList>
    </citation>
    <scope>NUCLEOTIDE SEQUENCE [LARGE SCALE GENOMIC DNA]</scope>
</reference>
<proteinExistence type="predicted"/>
<sequence>MSDQTCSRCGYERYAHSPFHDGHCIADEPFDGDYACECTEFVSGWTRLIESGQGPDGQLID</sequence>
<keyword evidence="2" id="KW-1185">Reference proteome</keyword>
<accession>A0A286MQL3</accession>
<name>A0A286MQL3_9CAUD</name>
<dbReference type="KEGG" id="vg:63209636"/>
<gene>
    <name evidence="1" type="primary">107</name>
    <name evidence="1" type="ORF">SEA_GUUELAD_107</name>
</gene>
<evidence type="ECO:0000313" key="2">
    <source>
        <dbReference type="Proteomes" id="UP000225984"/>
    </source>
</evidence>
<evidence type="ECO:0000313" key="1">
    <source>
        <dbReference type="EMBL" id="ASW31538.1"/>
    </source>
</evidence>
<organism evidence="1 2">
    <name type="scientific">Mycobacterium phage GuuelaD</name>
    <dbReference type="NCBI Taxonomy" id="2015819"/>
    <lineage>
        <taxon>Viruses</taxon>
        <taxon>Duplodnaviria</taxon>
        <taxon>Heunggongvirae</taxon>
        <taxon>Uroviricota</taxon>
        <taxon>Caudoviricetes</taxon>
        <taxon>Vilmaviridae</taxon>
        <taxon>Lclasvirinae</taxon>
        <taxon>Faithunavirus</taxon>
        <taxon>Faithunavirus guuelaD</taxon>
    </lineage>
</organism>
<protein>
    <submittedName>
        <fullName evidence="1">Uncharacterized protein</fullName>
    </submittedName>
</protein>
<dbReference type="RefSeq" id="YP_010013073.1">
    <property type="nucleotide sequence ID" value="NC_053508.1"/>
</dbReference>